<dbReference type="InterPro" id="IPR043137">
    <property type="entry name" value="GGT_ssub_C"/>
</dbReference>
<comment type="caution">
    <text evidence="5">The sequence shown here is derived from an EMBL/GenBank/DDBJ whole genome shotgun (WGS) entry which is preliminary data.</text>
</comment>
<dbReference type="GO" id="GO:0006751">
    <property type="term" value="P:glutathione catabolic process"/>
    <property type="evidence" value="ECO:0007669"/>
    <property type="project" value="InterPro"/>
</dbReference>
<gene>
    <name evidence="5" type="ORF">LCGC14_0020050</name>
</gene>
<evidence type="ECO:0000256" key="3">
    <source>
        <dbReference type="ARBA" id="ARBA00023145"/>
    </source>
</evidence>
<dbReference type="Gene3D" id="1.10.246.130">
    <property type="match status" value="1"/>
</dbReference>
<sequence>MLNRSYLTCLLVLTLVFSPLSFANTVSGSNGVVTSRSQLASDVGVEILQQGGNAIDAAVAVGFALAVTHPSAGNIGGGGFMVIKLDDGTVVTQDHREKAPGAAFPDMFLDATGDVDRRKSLYSAQAAGVPGSVAGMLDALQRYGSMSRQAVMAPAIRLAEQGFPLTPDMAGDFARVADSMSGYPASTAIFTNNGQPWQAGDIWVQSDLAESLKRISEQGKDGFYRGRTADLLVAEMRRLGGMITHEDLQAYDVKWREAISGSYRGYDIWSMPPPSSGGALVVQMLNMLEPYDLEALGWGTANTIHLMVEAQRRAYADRAEHMGDPDFYPVPLAMLTDKDYARERFSDFNPEQASDSEDIGAGTWPAESTETTHYSVMDKDGIAVSVTTTLNLGYGNRIVVPGAGFLLNNEMDDFSAKPGAPNAYGLLGDEANKIEAGKRMLSSMTPTIVTRDGETVLVTGSPGGSTIINTVFQVILNTLDHGMNIDQAVAAPRIHHQWQPDIVRYEPDAFVEGALETLERMGHTEMRPGGYGIGDANSILVRDGVMHATSDPRNDGGAAAY</sequence>
<evidence type="ECO:0000313" key="5">
    <source>
        <dbReference type="EMBL" id="KKO10526.1"/>
    </source>
</evidence>
<accession>A0A0F9VZR6</accession>
<dbReference type="Pfam" id="PF01019">
    <property type="entry name" value="G_glu_transpept"/>
    <property type="match status" value="1"/>
</dbReference>
<evidence type="ECO:0000256" key="4">
    <source>
        <dbReference type="ARBA" id="ARBA00023315"/>
    </source>
</evidence>
<dbReference type="SUPFAM" id="SSF56235">
    <property type="entry name" value="N-terminal nucleophile aminohydrolases (Ntn hydrolases)"/>
    <property type="match status" value="1"/>
</dbReference>
<keyword evidence="1" id="KW-0808">Transferase</keyword>
<dbReference type="InterPro" id="IPR000101">
    <property type="entry name" value="GGT_peptidase"/>
</dbReference>
<dbReference type="GO" id="GO:0036374">
    <property type="term" value="F:glutathione hydrolase activity"/>
    <property type="evidence" value="ECO:0007669"/>
    <property type="project" value="InterPro"/>
</dbReference>
<dbReference type="Gene3D" id="3.60.20.40">
    <property type="match status" value="1"/>
</dbReference>
<evidence type="ECO:0008006" key="6">
    <source>
        <dbReference type="Google" id="ProtNLM"/>
    </source>
</evidence>
<dbReference type="InterPro" id="IPR043138">
    <property type="entry name" value="GGT_lsub"/>
</dbReference>
<dbReference type="PRINTS" id="PR01210">
    <property type="entry name" value="GGTRANSPTASE"/>
</dbReference>
<organism evidence="5">
    <name type="scientific">marine sediment metagenome</name>
    <dbReference type="NCBI Taxonomy" id="412755"/>
    <lineage>
        <taxon>unclassified sequences</taxon>
        <taxon>metagenomes</taxon>
        <taxon>ecological metagenomes</taxon>
    </lineage>
</organism>
<dbReference type="GO" id="GO:0016746">
    <property type="term" value="F:acyltransferase activity"/>
    <property type="evidence" value="ECO:0007669"/>
    <property type="project" value="UniProtKB-KW"/>
</dbReference>
<reference evidence="5" key="1">
    <citation type="journal article" date="2015" name="Nature">
        <title>Complex archaea that bridge the gap between prokaryotes and eukaryotes.</title>
        <authorList>
            <person name="Spang A."/>
            <person name="Saw J.H."/>
            <person name="Jorgensen S.L."/>
            <person name="Zaremba-Niedzwiedzka K."/>
            <person name="Martijn J."/>
            <person name="Lind A.E."/>
            <person name="van Eijk R."/>
            <person name="Schleper C."/>
            <person name="Guy L."/>
            <person name="Ettema T.J."/>
        </authorList>
    </citation>
    <scope>NUCLEOTIDE SEQUENCE</scope>
</reference>
<protein>
    <recommendedName>
        <fullName evidence="6">Gamma-glutamyltransferase</fullName>
    </recommendedName>
</protein>
<keyword evidence="3" id="KW-0865">Zymogen</keyword>
<keyword evidence="2" id="KW-0378">Hydrolase</keyword>
<dbReference type="NCBIfam" id="TIGR00066">
    <property type="entry name" value="g_glut_trans"/>
    <property type="match status" value="1"/>
</dbReference>
<dbReference type="EMBL" id="LAZR01000004">
    <property type="protein sequence ID" value="KKO10526.1"/>
    <property type="molecule type" value="Genomic_DNA"/>
</dbReference>
<evidence type="ECO:0000256" key="2">
    <source>
        <dbReference type="ARBA" id="ARBA00022801"/>
    </source>
</evidence>
<dbReference type="PANTHER" id="PTHR43199">
    <property type="entry name" value="GLUTATHIONE HYDROLASE"/>
    <property type="match status" value="1"/>
</dbReference>
<dbReference type="InterPro" id="IPR051792">
    <property type="entry name" value="GGT_bact"/>
</dbReference>
<proteinExistence type="predicted"/>
<dbReference type="PANTHER" id="PTHR43199:SF1">
    <property type="entry name" value="GLUTATHIONE HYDROLASE PROENZYME"/>
    <property type="match status" value="1"/>
</dbReference>
<dbReference type="InterPro" id="IPR029055">
    <property type="entry name" value="Ntn_hydrolases_N"/>
</dbReference>
<keyword evidence="4" id="KW-0012">Acyltransferase</keyword>
<name>A0A0F9VZR6_9ZZZZ</name>
<dbReference type="AlphaFoldDB" id="A0A0F9VZR6"/>
<evidence type="ECO:0000256" key="1">
    <source>
        <dbReference type="ARBA" id="ARBA00022679"/>
    </source>
</evidence>